<protein>
    <submittedName>
        <fullName evidence="1">Uncharacterized protein</fullName>
    </submittedName>
</protein>
<accession>X6LJC1</accession>
<dbReference type="Proteomes" id="UP000023152">
    <property type="component" value="Unassembled WGS sequence"/>
</dbReference>
<gene>
    <name evidence="1" type="ORF">RFI_35999</name>
</gene>
<proteinExistence type="predicted"/>
<reference evidence="1 2" key="1">
    <citation type="journal article" date="2013" name="Curr. Biol.">
        <title>The Genome of the Foraminiferan Reticulomyxa filosa.</title>
        <authorList>
            <person name="Glockner G."/>
            <person name="Hulsmann N."/>
            <person name="Schleicher M."/>
            <person name="Noegel A.A."/>
            <person name="Eichinger L."/>
            <person name="Gallinger C."/>
            <person name="Pawlowski J."/>
            <person name="Sierra R."/>
            <person name="Euteneuer U."/>
            <person name="Pillet L."/>
            <person name="Moustafa A."/>
            <person name="Platzer M."/>
            <person name="Groth M."/>
            <person name="Szafranski K."/>
            <person name="Schliwa M."/>
        </authorList>
    </citation>
    <scope>NUCLEOTIDE SEQUENCE [LARGE SCALE GENOMIC DNA]</scope>
</reference>
<organism evidence="1 2">
    <name type="scientific">Reticulomyxa filosa</name>
    <dbReference type="NCBI Taxonomy" id="46433"/>
    <lineage>
        <taxon>Eukaryota</taxon>
        <taxon>Sar</taxon>
        <taxon>Rhizaria</taxon>
        <taxon>Retaria</taxon>
        <taxon>Foraminifera</taxon>
        <taxon>Monothalamids</taxon>
        <taxon>Reticulomyxidae</taxon>
        <taxon>Reticulomyxa</taxon>
    </lineage>
</organism>
<dbReference type="AlphaFoldDB" id="X6LJC1"/>
<evidence type="ECO:0000313" key="2">
    <source>
        <dbReference type="Proteomes" id="UP000023152"/>
    </source>
</evidence>
<evidence type="ECO:0000313" key="1">
    <source>
        <dbReference type="EMBL" id="ETO01441.1"/>
    </source>
</evidence>
<dbReference type="EMBL" id="ASPP01038302">
    <property type="protein sequence ID" value="ETO01441.1"/>
    <property type="molecule type" value="Genomic_DNA"/>
</dbReference>
<sequence length="209" mass="22339">MSSNFFGSDEKQKKKELGCLSCEDMIRVLRTSEYLENGKDYLLIEKHNTKIGMKNKEWNEYKYGIFLLGKNIEITCDVASEGLGHLRIRCSHLYLANETCVIHCNGLGFKSMKGPGHGKLGAGGGYGTKGTGKQGGKCYGDESLLKEIHFGSGGGVPMLGNGGGSGGGIIELIISQHVVNYGKIQCNGLDGSDILGGGMVAVDPFLLKL</sequence>
<comment type="caution">
    <text evidence="1">The sequence shown here is derived from an EMBL/GenBank/DDBJ whole genome shotgun (WGS) entry which is preliminary data.</text>
</comment>
<name>X6LJC1_RETFI</name>
<keyword evidence="2" id="KW-1185">Reference proteome</keyword>